<keyword evidence="13 21" id="KW-0472">Membrane</keyword>
<keyword evidence="12" id="KW-0406">Ion transport</keyword>
<feature type="transmembrane region" description="Helical" evidence="21">
    <location>
        <begin position="62"/>
        <end position="83"/>
    </location>
</feature>
<dbReference type="OrthoDB" id="443634at2759"/>
<feature type="transmembrane region" description="Helical" evidence="21">
    <location>
        <begin position="2132"/>
        <end position="2154"/>
    </location>
</feature>
<evidence type="ECO:0000256" key="9">
    <source>
        <dbReference type="ARBA" id="ARBA00022958"/>
    </source>
</evidence>
<keyword evidence="5" id="KW-0633">Potassium transport</keyword>
<feature type="transmembrane region" description="Helical" evidence="21">
    <location>
        <begin position="2178"/>
        <end position="2198"/>
    </location>
</feature>
<feature type="transmembrane region" description="Helical" evidence="21">
    <location>
        <begin position="467"/>
        <end position="486"/>
    </location>
</feature>
<evidence type="ECO:0000256" key="20">
    <source>
        <dbReference type="ARBA" id="ARBA00046293"/>
    </source>
</evidence>
<comment type="function">
    <text evidence="16">Functions as a sorting receptor in the Golgi compartment required for the intracellular sorting and delivery of soluble vacuolar proteins, like carboxypeptidase Y (CPY) and proteinase A. Executes multiple rounds of sorting by cycling between the late Golgi and a prevacuolar endosome-like compartment.</text>
</comment>
<feature type="domain" description="VPS10" evidence="22">
    <location>
        <begin position="1497"/>
        <end position="2129"/>
    </location>
</feature>
<protein>
    <recommendedName>
        <fullName evidence="3">Vacuolar protein sorting/targeting protein 10</fullName>
    </recommendedName>
    <alternativeName>
        <fullName evidence="18">Carboxypeptidase Y receptor</fullName>
    </alternativeName>
    <alternativeName>
        <fullName evidence="17 19">Sortilin VPS10</fullName>
    </alternativeName>
</protein>
<keyword evidence="7" id="KW-0732">Signal</keyword>
<dbReference type="GeneID" id="38786326"/>
<evidence type="ECO:0000256" key="11">
    <source>
        <dbReference type="ARBA" id="ARBA00023034"/>
    </source>
</evidence>
<dbReference type="PANTHER" id="PTHR12106:SF27">
    <property type="entry name" value="SORTILIN-RELATED RECEPTOR"/>
    <property type="match status" value="1"/>
</dbReference>
<dbReference type="FunFam" id="3.30.60.270:FF:000005">
    <property type="entry name" value="Sortilin"/>
    <property type="match status" value="1"/>
</dbReference>
<evidence type="ECO:0000256" key="5">
    <source>
        <dbReference type="ARBA" id="ARBA00022538"/>
    </source>
</evidence>
<evidence type="ECO:0000256" key="4">
    <source>
        <dbReference type="ARBA" id="ARBA00022448"/>
    </source>
</evidence>
<feature type="transmembrane region" description="Helical" evidence="21">
    <location>
        <begin position="285"/>
        <end position="306"/>
    </location>
</feature>
<evidence type="ECO:0000256" key="15">
    <source>
        <dbReference type="ARBA" id="ARBA00023180"/>
    </source>
</evidence>
<dbReference type="InterPro" id="IPR031777">
    <property type="entry name" value="Sortilin_C"/>
</dbReference>
<dbReference type="SUPFAM" id="SSF110296">
    <property type="entry name" value="Oligoxyloglucan reducing end-specific cellobiohydrolase"/>
    <property type="match status" value="2"/>
</dbReference>
<accession>A0A401H4V4</accession>
<feature type="transmembrane region" description="Helical" evidence="21">
    <location>
        <begin position="434"/>
        <end position="455"/>
    </location>
</feature>
<evidence type="ECO:0000256" key="18">
    <source>
        <dbReference type="ARBA" id="ARBA00031354"/>
    </source>
</evidence>
<evidence type="ECO:0000256" key="17">
    <source>
        <dbReference type="ARBA" id="ARBA00031250"/>
    </source>
</evidence>
<evidence type="ECO:0000259" key="22">
    <source>
        <dbReference type="SMART" id="SM00602"/>
    </source>
</evidence>
<feature type="transmembrane region" description="Helical" evidence="21">
    <location>
        <begin position="183"/>
        <end position="201"/>
    </location>
</feature>
<dbReference type="InterPro" id="IPR053951">
    <property type="entry name" value="K_trans_N"/>
</dbReference>
<dbReference type="EMBL" id="BFAD01000016">
    <property type="protein sequence ID" value="GBE89409.1"/>
    <property type="molecule type" value="Genomic_DNA"/>
</dbReference>
<evidence type="ECO:0000256" key="14">
    <source>
        <dbReference type="ARBA" id="ARBA00023170"/>
    </source>
</evidence>
<dbReference type="GO" id="GO:0006896">
    <property type="term" value="P:Golgi to vacuole transport"/>
    <property type="evidence" value="ECO:0007669"/>
    <property type="project" value="TreeGrafter"/>
</dbReference>
<dbReference type="InterPro" id="IPR006581">
    <property type="entry name" value="VPS10"/>
</dbReference>
<dbReference type="InterPro" id="IPR031778">
    <property type="entry name" value="Sortilin_N"/>
</dbReference>
<feature type="transmembrane region" description="Helical" evidence="21">
    <location>
        <begin position="208"/>
        <end position="229"/>
    </location>
</feature>
<dbReference type="InterPro" id="IPR003855">
    <property type="entry name" value="K+_transporter"/>
</dbReference>
<gene>
    <name evidence="23" type="ORF">SCP_1600710</name>
</gene>
<evidence type="ECO:0000256" key="10">
    <source>
        <dbReference type="ARBA" id="ARBA00022989"/>
    </source>
</evidence>
<dbReference type="Proteomes" id="UP000287166">
    <property type="component" value="Unassembled WGS sequence"/>
</dbReference>
<evidence type="ECO:0000256" key="2">
    <source>
        <dbReference type="ARBA" id="ARBA00004198"/>
    </source>
</evidence>
<dbReference type="RefSeq" id="XP_027620322.1">
    <property type="nucleotide sequence ID" value="XM_027764521.1"/>
</dbReference>
<keyword evidence="9" id="KW-0630">Potassium</keyword>
<dbReference type="Pfam" id="PF15901">
    <property type="entry name" value="Sortilin_C"/>
    <property type="match status" value="2"/>
</dbReference>
<evidence type="ECO:0000313" key="24">
    <source>
        <dbReference type="Proteomes" id="UP000287166"/>
    </source>
</evidence>
<dbReference type="InterPro" id="IPR015943">
    <property type="entry name" value="WD40/YVTN_repeat-like_dom_sf"/>
</dbReference>
<dbReference type="SMART" id="SM00602">
    <property type="entry name" value="VPS10"/>
    <property type="match status" value="2"/>
</dbReference>
<keyword evidence="4" id="KW-0813">Transport</keyword>
<dbReference type="CDD" id="cd15482">
    <property type="entry name" value="Sialidase_non-viral"/>
    <property type="match status" value="2"/>
</dbReference>
<keyword evidence="24" id="KW-1185">Reference proteome</keyword>
<dbReference type="Pfam" id="PF22776">
    <property type="entry name" value="K_trans_C"/>
    <property type="match status" value="1"/>
</dbReference>
<feature type="transmembrane region" description="Helical" evidence="21">
    <location>
        <begin position="255"/>
        <end position="273"/>
    </location>
</feature>
<dbReference type="FunCoup" id="A0A401H4V4">
    <property type="interactions" value="112"/>
</dbReference>
<evidence type="ECO:0000256" key="13">
    <source>
        <dbReference type="ARBA" id="ARBA00023136"/>
    </source>
</evidence>
<keyword evidence="15" id="KW-0325">Glycoprotein</keyword>
<dbReference type="FunFam" id="2.10.70.80:FF:000001">
    <property type="entry name" value="Sortilin-related VPS10 domain-containing receptor 1"/>
    <property type="match status" value="1"/>
</dbReference>
<evidence type="ECO:0000256" key="19">
    <source>
        <dbReference type="ARBA" id="ARBA00031902"/>
    </source>
</evidence>
<dbReference type="Pfam" id="PF02705">
    <property type="entry name" value="K_trans"/>
    <property type="match status" value="1"/>
</dbReference>
<evidence type="ECO:0000256" key="12">
    <source>
        <dbReference type="ARBA" id="ARBA00023065"/>
    </source>
</evidence>
<feature type="domain" description="VPS10" evidence="22">
    <location>
        <begin position="822"/>
        <end position="1471"/>
    </location>
</feature>
<dbReference type="Pfam" id="PF15902">
    <property type="entry name" value="Sortilin-Vps10"/>
    <property type="match status" value="2"/>
</dbReference>
<dbReference type="InterPro" id="IPR050310">
    <property type="entry name" value="VPS10-sortilin"/>
</dbReference>
<dbReference type="GO" id="GO:0005794">
    <property type="term" value="C:Golgi apparatus"/>
    <property type="evidence" value="ECO:0007669"/>
    <property type="project" value="UniProtKB-SubCell"/>
</dbReference>
<comment type="caution">
    <text evidence="23">The sequence shown here is derived from an EMBL/GenBank/DDBJ whole genome shotgun (WGS) entry which is preliminary data.</text>
</comment>
<evidence type="ECO:0000256" key="3">
    <source>
        <dbReference type="ARBA" id="ARBA00015369"/>
    </source>
</evidence>
<dbReference type="GO" id="GO:0006895">
    <property type="term" value="P:Golgi to endosome transport"/>
    <property type="evidence" value="ECO:0007669"/>
    <property type="project" value="TreeGrafter"/>
</dbReference>
<dbReference type="GO" id="GO:0016020">
    <property type="term" value="C:membrane"/>
    <property type="evidence" value="ECO:0007669"/>
    <property type="project" value="UniProtKB-SubCell"/>
</dbReference>
<evidence type="ECO:0000256" key="6">
    <source>
        <dbReference type="ARBA" id="ARBA00022692"/>
    </source>
</evidence>
<keyword evidence="6 21" id="KW-0812">Transmembrane</keyword>
<evidence type="ECO:0000313" key="23">
    <source>
        <dbReference type="EMBL" id="GBE89409.1"/>
    </source>
</evidence>
<feature type="transmembrane region" description="Helical" evidence="21">
    <location>
        <begin position="380"/>
        <end position="400"/>
    </location>
</feature>
<comment type="subcellular location">
    <subcellularLocation>
        <location evidence="2">Golgi apparatus</location>
        <location evidence="2">trans-Golgi network membrane</location>
    </subcellularLocation>
    <subcellularLocation>
        <location evidence="1">Membrane</location>
        <topology evidence="1">Multi-pass membrane protein</topology>
    </subcellularLocation>
    <subcellularLocation>
        <location evidence="20">Prevacuolar compartment membrane</location>
    </subcellularLocation>
</comment>
<evidence type="ECO:0000256" key="21">
    <source>
        <dbReference type="SAM" id="Phobius"/>
    </source>
</evidence>
<dbReference type="InterPro" id="IPR053952">
    <property type="entry name" value="K_trans_C"/>
</dbReference>
<dbReference type="GO" id="GO:0015079">
    <property type="term" value="F:potassium ion transmembrane transporter activity"/>
    <property type="evidence" value="ECO:0007669"/>
    <property type="project" value="InterPro"/>
</dbReference>
<evidence type="ECO:0000256" key="7">
    <source>
        <dbReference type="ARBA" id="ARBA00022729"/>
    </source>
</evidence>
<sequence>MSTANEAGYAITRIPVSVRGFALLALSFQTLGIIYSDIGTSPLYVLNGLWPSDGPVPSEEDVIGGISAIIWSLTLLPLLKYVIISLRFGTHEGEGGTFALYQGLYPPAEKDFDADRTLTGFSFTHSLHDNVPTISKSLRWPLLAWSLLGTSLTLSDGIFTPAVSVTSAVSGIAVAKPSVSHDVVPISIAFLVVLFLVQFRGTAWLATLFAPITFLWLSLLAGTGIANIVHHPGVFRAFDPSRAIMLFVRTKKYDLLSGVLLAVTGCEALFANLGQFNAASIQISFSCFVYPCLLLAYLGQGARLIADGEAVLPNIFYNTIPGPSKGALFWIIYVFAILATLIASQALITATFSLVQQLIHMHSLPQLRMVYTSSTIQGQVYIPIVNYGLMVLVIIMVATFKNDTSLTNAYGFAVATVMFVTTVLIAFQMKFVKRLPLVVVVAFFLFFGFLDGLFWGAALRKVPHGAWVPLMIGLILTIFMLFWTWARGLEEKFDKSNRVNLRYFIMSTQEDEQPRVHKLEQSAAYENTTTEDVNAMSDESGTIEEREDDHELETMKPPVYYIMDPDGTPTSVKDRRELPRIPSCAIFHKFTMGKGVPHSFVGFIRQWPALPRVVIFLSVRVLPTPTIAPEERYAVTKVRSIQGFYGVTYFLGFRDDFDAKVSEIVDRICALEIRADPQTSASTVAELREISTNYTHIVPHYHVLSKHMKAGKLSVIANWFRRILIEDFYRSLVTMFPETENWITSGEEIIRLRVDSSSRSSSTCAASSTSSTMAPHHRTAILLWTVLSVLYLLPVYAQQPESAVSYFQNLPARLFFFDDTPSLIYHDIVEGNVYVSQDEGKSWRQAEGLPAGEATMVIEHPFDRNYAFVLTKGTTHYRTQNRGQTWQAFSMPISPALVGRPLSFHSDPAKFGYILYQGTKCDRSGGWGGVCHDETYYTKDAFSDEPKLLLLETSRCQFAHSSKDFKHDAHPDLIYCVAYDSSTSTGSHSLSSSRLFSSTDFFESEMKVEELGIGKNARGVLAFALVSKFAVVALKDLSPGNNNEMLLYVSVDTRTWAKARFPHASSARLRENAYTIVESTTHSLAVDVLLQDQSTIGTLFVSNSNGTFFVESLKDTNRNEMGFVDYENLYGIEGVGLANIVSNAEEVEGRNAPKRLRTKITFDDGRTWSRLMPPSYDNEGRRIQCNPADDSCSLHLHSVTIPHNFGRVFSSPAPGFVMGVGSIGPSLLPYEECDTFLSTDAGVTWKMVRRDAHKYEFGDQGSIIVVVNDEDSVDSISYSNDLGQSWQTYNLGVSMRARILTTVPDSTSQKFVLVGQIAKKDQKQGQGRYAVTFLDFAAMRPRKCGDDDFEPWYARSASYECLMGHKQWYKRRKPDANCYVGDKFTDPVGHEENCPCSDEDYECDYNYVRQGDQCVPVGPEPIPAGVCSSGDPTQTYWGSSGYRLIPGNTCDRDRGTKKDDPIQKSCSQAQPEEGEITHQIFDFPAEITQFAYFKHSTTILVRLRDGSIWQSGNEGYTWQQLHPEESFAAFYHHPYSDDRAYLITNTRKYYYTTDTGRTWYALEAPTPPNSFSLQVMHFHPTKSDYLIWNGDDGCAGFGENCHVEAHYSRDNGRNWVLIDTYVHNCAWARDAELRVDPNQIICESYKVKQGSQRAFGMNNPLELIGGTDFFNKKTKLFDHVVGFAKFAEFLIVAEYLADRQSLELQVSMDGRTFATGMFPPSLRPDQHAYTILESSTNAIFLHVTVSEPPNPWWGNILKSNSNGTYFGLSIDNVNRNDNGYVDFEKMIGLDGIALINVISNPHEATLTGHKELQSRITHNDGGTWKRLTPPPKDSQGNPYACDTTACALHIHGYTERFDSRATYSTPSVPGLLMAVGNVGEKLAEYTASDTFLSRNAGFTWEEVHKDAHLWEFGDSGSILVMANDEEPVNYVLFSTDEGLTWREYSFGGEQVRVKAIVTVPEDTSRRFILLGFYPRSPSIAVAVHLDFTSLTRKQCQLNVEDPGHDDFELWSPSEQRSELCLFGRRTLYHRRVRNVECVVGDQPKAEERVVENCPCTEVDFECEFNYYKNDAGECVLFPGEQPLADDDSCRNGEEYWYERTPYRKIRYSSCENGLRLDRGAEHVCPGVRAHGAFFWIMVLVVPFMFAGLAGWWYYRRSRGAIRLPGGDSGLRRYSNDSGVLATLASVPWFLIGVAGIAWEWVASTIESATLPMRSRGGYRTVPVDEDAQILRFEDEE</sequence>
<keyword evidence="8" id="KW-0677">Repeat</keyword>
<dbReference type="STRING" id="139825.A0A401H4V4"/>
<dbReference type="NCBIfam" id="TIGR00794">
    <property type="entry name" value="kup"/>
    <property type="match status" value="1"/>
</dbReference>
<keyword evidence="14" id="KW-0675">Receptor</keyword>
<evidence type="ECO:0000256" key="1">
    <source>
        <dbReference type="ARBA" id="ARBA00004141"/>
    </source>
</evidence>
<dbReference type="PANTHER" id="PTHR12106">
    <property type="entry name" value="SORTILIN RELATED"/>
    <property type="match status" value="1"/>
</dbReference>
<feature type="transmembrane region" description="Helical" evidence="21">
    <location>
        <begin position="326"/>
        <end position="359"/>
    </location>
</feature>
<keyword evidence="10 21" id="KW-1133">Transmembrane helix</keyword>
<evidence type="ECO:0000256" key="16">
    <source>
        <dbReference type="ARBA" id="ARBA00025569"/>
    </source>
</evidence>
<dbReference type="GO" id="GO:0006623">
    <property type="term" value="P:protein targeting to vacuole"/>
    <property type="evidence" value="ECO:0007669"/>
    <property type="project" value="TreeGrafter"/>
</dbReference>
<organism evidence="23 24">
    <name type="scientific">Sparassis crispa</name>
    <dbReference type="NCBI Taxonomy" id="139825"/>
    <lineage>
        <taxon>Eukaryota</taxon>
        <taxon>Fungi</taxon>
        <taxon>Dikarya</taxon>
        <taxon>Basidiomycota</taxon>
        <taxon>Agaricomycotina</taxon>
        <taxon>Agaricomycetes</taxon>
        <taxon>Polyporales</taxon>
        <taxon>Sparassidaceae</taxon>
        <taxon>Sparassis</taxon>
    </lineage>
</organism>
<feature type="transmembrane region" description="Helical" evidence="21">
    <location>
        <begin position="21"/>
        <end position="42"/>
    </location>
</feature>
<reference evidence="23 24" key="1">
    <citation type="journal article" date="2018" name="Sci. Rep.">
        <title>Genome sequence of the cauliflower mushroom Sparassis crispa (Hanabiratake) and its association with beneficial usage.</title>
        <authorList>
            <person name="Kiyama R."/>
            <person name="Furutani Y."/>
            <person name="Kawaguchi K."/>
            <person name="Nakanishi T."/>
        </authorList>
    </citation>
    <scope>NUCLEOTIDE SEQUENCE [LARGE SCALE GENOMIC DNA]</scope>
</reference>
<dbReference type="Gene3D" id="2.130.10.10">
    <property type="entry name" value="YVTN repeat-like/Quinoprotein amine dehydrogenase"/>
    <property type="match status" value="2"/>
</dbReference>
<proteinExistence type="predicted"/>
<feature type="transmembrane region" description="Helical" evidence="21">
    <location>
        <begin position="406"/>
        <end position="427"/>
    </location>
</feature>
<dbReference type="InParanoid" id="A0A401H4V4"/>
<evidence type="ECO:0000256" key="8">
    <source>
        <dbReference type="ARBA" id="ARBA00022737"/>
    </source>
</evidence>
<name>A0A401H4V4_9APHY</name>
<dbReference type="Gene3D" id="3.30.60.270">
    <property type="match status" value="2"/>
</dbReference>
<dbReference type="Gene3D" id="2.10.70.80">
    <property type="match status" value="2"/>
</dbReference>
<keyword evidence="11" id="KW-0333">Golgi apparatus</keyword>
<dbReference type="GO" id="GO:0005829">
    <property type="term" value="C:cytosol"/>
    <property type="evidence" value="ECO:0007669"/>
    <property type="project" value="GOC"/>
</dbReference>